<evidence type="ECO:0000313" key="2">
    <source>
        <dbReference type="EMBL" id="MBB1126011.1"/>
    </source>
</evidence>
<protein>
    <submittedName>
        <fullName evidence="2">Prepilin-type N-terminal cleavage/methylation domain-containing protein</fullName>
    </submittedName>
</protein>
<sequence length="138" mass="15291">MLQSRYHRRQTGFSLLEVLIAFAILALSLGVLLQIFSRAMNNTATSGQYSRAVALAEEKLNSVGIDIPLAEGIYSGEPEQELDWIVHVAPYPLVDWLAEAQTVQVYEVTAVTSWPNPGQPRRVTLRTLRLGESLTTPP</sequence>
<keyword evidence="3" id="KW-1185">Reference proteome</keyword>
<dbReference type="Proteomes" id="UP000548632">
    <property type="component" value="Unassembled WGS sequence"/>
</dbReference>
<dbReference type="InterPro" id="IPR012902">
    <property type="entry name" value="N_methyl_site"/>
</dbReference>
<keyword evidence="1" id="KW-1133">Transmembrane helix</keyword>
<dbReference type="RefSeq" id="WP_182583636.1">
    <property type="nucleotide sequence ID" value="NZ_JABVCQ010000012.1"/>
</dbReference>
<dbReference type="NCBIfam" id="TIGR02532">
    <property type="entry name" value="IV_pilin_GFxxxE"/>
    <property type="match status" value="1"/>
</dbReference>
<keyword evidence="1" id="KW-0472">Membrane</keyword>
<name>A0A839HBA7_9GAMM</name>
<gene>
    <name evidence="2" type="ORF">HUK38_07175</name>
</gene>
<comment type="caution">
    <text evidence="2">The sequence shown here is derived from an EMBL/GenBank/DDBJ whole genome shotgun (WGS) entry which is preliminary data.</text>
</comment>
<dbReference type="AlphaFoldDB" id="A0A839HBA7"/>
<dbReference type="EMBL" id="JABVCQ010000012">
    <property type="protein sequence ID" value="MBB1126011.1"/>
    <property type="molecule type" value="Genomic_DNA"/>
</dbReference>
<evidence type="ECO:0000256" key="1">
    <source>
        <dbReference type="SAM" id="Phobius"/>
    </source>
</evidence>
<accession>A0A839HBA7</accession>
<evidence type="ECO:0000313" key="3">
    <source>
        <dbReference type="Proteomes" id="UP000548632"/>
    </source>
</evidence>
<keyword evidence="1" id="KW-0812">Transmembrane</keyword>
<dbReference type="Pfam" id="PF07963">
    <property type="entry name" value="N_methyl"/>
    <property type="match status" value="1"/>
</dbReference>
<organism evidence="2 3">
    <name type="scientific">Thiospirillum jenense</name>
    <dbReference type="NCBI Taxonomy" id="1653858"/>
    <lineage>
        <taxon>Bacteria</taxon>
        <taxon>Pseudomonadati</taxon>
        <taxon>Pseudomonadota</taxon>
        <taxon>Gammaproteobacteria</taxon>
        <taxon>Chromatiales</taxon>
        <taxon>Chromatiaceae</taxon>
        <taxon>Thiospirillum</taxon>
    </lineage>
</organism>
<reference evidence="2 3" key="1">
    <citation type="journal article" date="2020" name="Arch. Microbiol.">
        <title>The genome sequence of the giant phototrophic gammaproteobacterium Thiospirillum jenense gives insight into its physiological properties and phylogenetic relationships.</title>
        <authorList>
            <person name="Imhoff J.F."/>
            <person name="Meyer T.E."/>
            <person name="Kyndt J.A."/>
        </authorList>
    </citation>
    <scope>NUCLEOTIDE SEQUENCE [LARGE SCALE GENOMIC DNA]</scope>
    <source>
        <strain evidence="2 3">DSM 216</strain>
    </source>
</reference>
<proteinExistence type="predicted"/>
<dbReference type="PROSITE" id="PS00409">
    <property type="entry name" value="PROKAR_NTER_METHYL"/>
    <property type="match status" value="1"/>
</dbReference>
<feature type="transmembrane region" description="Helical" evidence="1">
    <location>
        <begin position="12"/>
        <end position="36"/>
    </location>
</feature>